<dbReference type="AlphaFoldDB" id="A0A919CS04"/>
<dbReference type="SUPFAM" id="SSF53756">
    <property type="entry name" value="UDP-Glycosyltransferase/glycogen phosphorylase"/>
    <property type="match status" value="1"/>
</dbReference>
<keyword evidence="2" id="KW-1185">Reference proteome</keyword>
<evidence type="ECO:0000313" key="2">
    <source>
        <dbReference type="Proteomes" id="UP000630353"/>
    </source>
</evidence>
<comment type="caution">
    <text evidence="1">The sequence shown here is derived from an EMBL/GenBank/DDBJ whole genome shotgun (WGS) entry which is preliminary data.</text>
</comment>
<organism evidence="1 2">
    <name type="scientific">Thalassobaculum fulvum</name>
    <dbReference type="NCBI Taxonomy" id="1633335"/>
    <lineage>
        <taxon>Bacteria</taxon>
        <taxon>Pseudomonadati</taxon>
        <taxon>Pseudomonadota</taxon>
        <taxon>Alphaproteobacteria</taxon>
        <taxon>Rhodospirillales</taxon>
        <taxon>Thalassobaculaceae</taxon>
        <taxon>Thalassobaculum</taxon>
    </lineage>
</organism>
<reference evidence="1" key="2">
    <citation type="submission" date="2020-09" db="EMBL/GenBank/DDBJ databases">
        <authorList>
            <person name="Sun Q."/>
            <person name="Kim S."/>
        </authorList>
    </citation>
    <scope>NUCLEOTIDE SEQUENCE</scope>
    <source>
        <strain evidence="1">KCTC 42651</strain>
    </source>
</reference>
<dbReference type="Gene3D" id="1.25.40.10">
    <property type="entry name" value="Tetratricopeptide repeat domain"/>
    <property type="match status" value="1"/>
</dbReference>
<name>A0A919CS04_9PROT</name>
<evidence type="ECO:0000313" key="1">
    <source>
        <dbReference type="EMBL" id="GHD60296.1"/>
    </source>
</evidence>
<dbReference type="RefSeq" id="WP_229837454.1">
    <property type="nucleotide sequence ID" value="NZ_BMZS01000012.1"/>
</dbReference>
<protein>
    <recommendedName>
        <fullName evidence="3">Glycosyltransferase family 9 (Heptosyltransferase)</fullName>
    </recommendedName>
</protein>
<dbReference type="Proteomes" id="UP000630353">
    <property type="component" value="Unassembled WGS sequence"/>
</dbReference>
<dbReference type="Gene3D" id="3.40.50.2000">
    <property type="entry name" value="Glycogen Phosphorylase B"/>
    <property type="match status" value="1"/>
</dbReference>
<dbReference type="EMBL" id="BMZS01000012">
    <property type="protein sequence ID" value="GHD60296.1"/>
    <property type="molecule type" value="Genomic_DNA"/>
</dbReference>
<accession>A0A919CS04</accession>
<dbReference type="InterPro" id="IPR011990">
    <property type="entry name" value="TPR-like_helical_dom_sf"/>
</dbReference>
<sequence length="439" mass="48416">MNAAPTPARIRQALASRPGDARALYAWAGTRIAEHPLDALAWSRRARVAEPLAIPPRTREAQVLLRLGRCREGRSACRRGLLIDPSDWSSWINLGVFQKRFDETADALQSCERAGMTGAPDRTAVMNAAVLRLRAGEFEPGWRMYRARHRSLGADPAAVWPELPEWDGRPLPGRLRVLTEQGIGDTVMFLTLLHELRARAGAITLLVNPRLEPILRRSFPGVDVVAPDADGSLPPLPPADAWVCVGDLPAALGLFTGGTAAPRPYLQPDPSRTRRLRDRLTRRHPGKRLVGITWTSRAEDGWRRTVPPAMWQPIADIEGIALVSLQYAATAADLATFGDRVDADHGVEPLRDLDGLAALVAAMDSVVSPTNNTVHFAGALGVRSHILLPVDPDWRWGHDGAASRWYDTARLYRQRRDGDWRPVVDEVARDLVRMGSGFR</sequence>
<reference evidence="1" key="1">
    <citation type="journal article" date="2014" name="Int. J. Syst. Evol. Microbiol.">
        <title>Complete genome sequence of Corynebacterium casei LMG S-19264T (=DSM 44701T), isolated from a smear-ripened cheese.</title>
        <authorList>
            <consortium name="US DOE Joint Genome Institute (JGI-PGF)"/>
            <person name="Walter F."/>
            <person name="Albersmeier A."/>
            <person name="Kalinowski J."/>
            <person name="Ruckert C."/>
        </authorList>
    </citation>
    <scope>NUCLEOTIDE SEQUENCE</scope>
    <source>
        <strain evidence="1">KCTC 42651</strain>
    </source>
</reference>
<gene>
    <name evidence="1" type="ORF">GCM10017083_45940</name>
</gene>
<proteinExistence type="predicted"/>
<evidence type="ECO:0008006" key="3">
    <source>
        <dbReference type="Google" id="ProtNLM"/>
    </source>
</evidence>
<dbReference type="SUPFAM" id="SSF48452">
    <property type="entry name" value="TPR-like"/>
    <property type="match status" value="1"/>
</dbReference>